<reference evidence="2" key="1">
    <citation type="submission" date="2019-10" db="EMBL/GenBank/DDBJ databases">
        <authorList>
            <consortium name="DOE Joint Genome Institute"/>
            <person name="Kuo A."/>
            <person name="Miyauchi S."/>
            <person name="Kiss E."/>
            <person name="Drula E."/>
            <person name="Kohler A."/>
            <person name="Sanchez-Garcia M."/>
            <person name="Andreopoulos B."/>
            <person name="Barry K.W."/>
            <person name="Bonito G."/>
            <person name="Buee M."/>
            <person name="Carver A."/>
            <person name="Chen C."/>
            <person name="Cichocki N."/>
            <person name="Clum A."/>
            <person name="Culley D."/>
            <person name="Crous P.W."/>
            <person name="Fauchery L."/>
            <person name="Girlanda M."/>
            <person name="Hayes R."/>
            <person name="Keri Z."/>
            <person name="LaButti K."/>
            <person name="Lipzen A."/>
            <person name="Lombard V."/>
            <person name="Magnuson J."/>
            <person name="Maillard F."/>
            <person name="Morin E."/>
            <person name="Murat C."/>
            <person name="Nolan M."/>
            <person name="Ohm R."/>
            <person name="Pangilinan J."/>
            <person name="Pereira M."/>
            <person name="Perotto S."/>
            <person name="Peter M."/>
            <person name="Riley R."/>
            <person name="Sitrit Y."/>
            <person name="Stielow B."/>
            <person name="Szollosi G."/>
            <person name="Zifcakova L."/>
            <person name="Stursova M."/>
            <person name="Spatafora J.W."/>
            <person name="Tedersoo L."/>
            <person name="Vaario L.-M."/>
            <person name="Yamada A."/>
            <person name="Yan M."/>
            <person name="Wang P."/>
            <person name="Xu J."/>
            <person name="Bruns T."/>
            <person name="Baldrian P."/>
            <person name="Vilgalys R."/>
            <person name="Henrissat B."/>
            <person name="Grigoriev I.V."/>
            <person name="Hibbett D."/>
            <person name="Nagy L.G."/>
            <person name="Martin F.M."/>
        </authorList>
    </citation>
    <scope>NUCLEOTIDE SEQUENCE</scope>
    <source>
        <strain evidence="2">Prilba</strain>
    </source>
</reference>
<organism evidence="2 3">
    <name type="scientific">Russula ochroleuca</name>
    <dbReference type="NCBI Taxonomy" id="152965"/>
    <lineage>
        <taxon>Eukaryota</taxon>
        <taxon>Fungi</taxon>
        <taxon>Dikarya</taxon>
        <taxon>Basidiomycota</taxon>
        <taxon>Agaricomycotina</taxon>
        <taxon>Agaricomycetes</taxon>
        <taxon>Russulales</taxon>
        <taxon>Russulaceae</taxon>
        <taxon>Russula</taxon>
    </lineage>
</organism>
<protein>
    <submittedName>
        <fullName evidence="2">Uncharacterized protein</fullName>
    </submittedName>
</protein>
<gene>
    <name evidence="2" type="ORF">DFH94DRAFT_683889</name>
</gene>
<reference evidence="2" key="2">
    <citation type="journal article" date="2020" name="Nat. Commun.">
        <title>Large-scale genome sequencing of mycorrhizal fungi provides insights into the early evolution of symbiotic traits.</title>
        <authorList>
            <person name="Miyauchi S."/>
            <person name="Kiss E."/>
            <person name="Kuo A."/>
            <person name="Drula E."/>
            <person name="Kohler A."/>
            <person name="Sanchez-Garcia M."/>
            <person name="Morin E."/>
            <person name="Andreopoulos B."/>
            <person name="Barry K.W."/>
            <person name="Bonito G."/>
            <person name="Buee M."/>
            <person name="Carver A."/>
            <person name="Chen C."/>
            <person name="Cichocki N."/>
            <person name="Clum A."/>
            <person name="Culley D."/>
            <person name="Crous P.W."/>
            <person name="Fauchery L."/>
            <person name="Girlanda M."/>
            <person name="Hayes R.D."/>
            <person name="Keri Z."/>
            <person name="LaButti K."/>
            <person name="Lipzen A."/>
            <person name="Lombard V."/>
            <person name="Magnuson J."/>
            <person name="Maillard F."/>
            <person name="Murat C."/>
            <person name="Nolan M."/>
            <person name="Ohm R.A."/>
            <person name="Pangilinan J."/>
            <person name="Pereira M.F."/>
            <person name="Perotto S."/>
            <person name="Peter M."/>
            <person name="Pfister S."/>
            <person name="Riley R."/>
            <person name="Sitrit Y."/>
            <person name="Stielow J.B."/>
            <person name="Szollosi G."/>
            <person name="Zifcakova L."/>
            <person name="Stursova M."/>
            <person name="Spatafora J.W."/>
            <person name="Tedersoo L."/>
            <person name="Vaario L.M."/>
            <person name="Yamada A."/>
            <person name="Yan M."/>
            <person name="Wang P."/>
            <person name="Xu J."/>
            <person name="Bruns T."/>
            <person name="Baldrian P."/>
            <person name="Vilgalys R."/>
            <person name="Dunand C."/>
            <person name="Henrissat B."/>
            <person name="Grigoriev I.V."/>
            <person name="Hibbett D."/>
            <person name="Nagy L.G."/>
            <person name="Martin F.M."/>
        </authorList>
    </citation>
    <scope>NUCLEOTIDE SEQUENCE</scope>
    <source>
        <strain evidence="2">Prilba</strain>
    </source>
</reference>
<evidence type="ECO:0000313" key="2">
    <source>
        <dbReference type="EMBL" id="KAF8475178.1"/>
    </source>
</evidence>
<comment type="caution">
    <text evidence="2">The sequence shown here is derived from an EMBL/GenBank/DDBJ whole genome shotgun (WGS) entry which is preliminary data.</text>
</comment>
<evidence type="ECO:0000313" key="3">
    <source>
        <dbReference type="Proteomes" id="UP000759537"/>
    </source>
</evidence>
<accession>A0A9P5MQP7</accession>
<feature type="compositionally biased region" description="Basic and acidic residues" evidence="1">
    <location>
        <begin position="292"/>
        <end position="323"/>
    </location>
</feature>
<evidence type="ECO:0000256" key="1">
    <source>
        <dbReference type="SAM" id="MobiDB-lite"/>
    </source>
</evidence>
<dbReference type="EMBL" id="WHVB01000016">
    <property type="protein sequence ID" value="KAF8475178.1"/>
    <property type="molecule type" value="Genomic_DNA"/>
</dbReference>
<keyword evidence="3" id="KW-1185">Reference proteome</keyword>
<name>A0A9P5MQP7_9AGAM</name>
<dbReference type="Proteomes" id="UP000759537">
    <property type="component" value="Unassembled WGS sequence"/>
</dbReference>
<dbReference type="OrthoDB" id="206335at2759"/>
<dbReference type="AlphaFoldDB" id="A0A9P5MQP7"/>
<feature type="region of interest" description="Disordered" evidence="1">
    <location>
        <begin position="229"/>
        <end position="341"/>
    </location>
</feature>
<sequence>MVENDYPKPGYQSVYPIDSEMCLTANGKALTRACLVDYATNKVLDNFTSTPVVLGLAPGTSSKRRCGFAATACWMISWPRPYEPPSIAASSGAVNYDTTEMVEWCEAASSGPGSTESVLREVDDLRAEHVYPMPKNTIFNDGDTLEPARGVAQLIVRFITITQDGLGPLVMQTSSPIPCPESGIRGGRVTSNVNCPEAIEAAVVAVATHWEEKSTPLVSKSILVDEKDDGRDARTNAGASSKGEFEQVEVDEHGDKRPNDVVSDTEQGRGRLDHDRFPLDVEAPLLEPQTTADREVKRTRDDPCGDAHEIPLRRRLAPDEAKHLKGHPGGDAAVAGESRKEHSRLLQNEVLERGVVVEDTLEVE</sequence>
<feature type="compositionally biased region" description="Basic and acidic residues" evidence="1">
    <location>
        <begin position="266"/>
        <end position="279"/>
    </location>
</feature>
<feature type="compositionally biased region" description="Basic and acidic residues" evidence="1">
    <location>
        <begin position="250"/>
        <end position="259"/>
    </location>
</feature>
<proteinExistence type="predicted"/>